<dbReference type="HAMAP" id="MF_00376">
    <property type="entry name" value="Dephospho_CoA_kinase"/>
    <property type="match status" value="1"/>
</dbReference>
<dbReference type="EMBL" id="FRAC01000008">
    <property type="protein sequence ID" value="SHJ93297.1"/>
    <property type="molecule type" value="Genomic_DNA"/>
</dbReference>
<comment type="pathway">
    <text evidence="3">Cofactor biosynthesis; coenzyme A biosynthesis; CoA from (R)-pantothenate: step 5/5.</text>
</comment>
<comment type="subcellular location">
    <subcellularLocation>
        <location evidence="3">Cytoplasm</location>
    </subcellularLocation>
</comment>
<dbReference type="AlphaFoldDB" id="A0A1M6NC94"/>
<evidence type="ECO:0000313" key="6">
    <source>
        <dbReference type="Proteomes" id="UP000184386"/>
    </source>
</evidence>
<accession>A0A1M6NC94</accession>
<dbReference type="PROSITE" id="PS51219">
    <property type="entry name" value="DPCK"/>
    <property type="match status" value="1"/>
</dbReference>
<protein>
    <recommendedName>
        <fullName evidence="3 4">Dephospho-CoA kinase</fullName>
        <ecNumber evidence="3 4">2.7.1.24</ecNumber>
    </recommendedName>
    <alternativeName>
        <fullName evidence="3">Dephosphocoenzyme A kinase</fullName>
    </alternativeName>
</protein>
<gene>
    <name evidence="3" type="primary">coaE</name>
    <name evidence="5" type="ORF">SAMN02745136_01249</name>
</gene>
<evidence type="ECO:0000313" key="5">
    <source>
        <dbReference type="EMBL" id="SHJ93297.1"/>
    </source>
</evidence>
<dbReference type="InterPro" id="IPR027417">
    <property type="entry name" value="P-loop_NTPase"/>
</dbReference>
<dbReference type="STRING" id="1121322.SAMN02745136_01249"/>
<dbReference type="PANTHER" id="PTHR10695">
    <property type="entry name" value="DEPHOSPHO-COA KINASE-RELATED"/>
    <property type="match status" value="1"/>
</dbReference>
<dbReference type="Proteomes" id="UP000184386">
    <property type="component" value="Unassembled WGS sequence"/>
</dbReference>
<dbReference type="GO" id="GO:0004140">
    <property type="term" value="F:dephospho-CoA kinase activity"/>
    <property type="evidence" value="ECO:0007669"/>
    <property type="project" value="UniProtKB-UniRule"/>
</dbReference>
<dbReference type="SUPFAM" id="SSF52540">
    <property type="entry name" value="P-loop containing nucleoside triphosphate hydrolases"/>
    <property type="match status" value="1"/>
</dbReference>
<feature type="binding site" evidence="3">
    <location>
        <begin position="17"/>
        <end position="22"/>
    </location>
    <ligand>
        <name>ATP</name>
        <dbReference type="ChEBI" id="CHEBI:30616"/>
    </ligand>
</feature>
<comment type="function">
    <text evidence="3">Catalyzes the phosphorylation of the 3'-hydroxyl group of dephosphocoenzyme A to form coenzyme A.</text>
</comment>
<dbReference type="CDD" id="cd02022">
    <property type="entry name" value="DPCK"/>
    <property type="match status" value="1"/>
</dbReference>
<evidence type="ECO:0000256" key="1">
    <source>
        <dbReference type="ARBA" id="ARBA00022741"/>
    </source>
</evidence>
<dbReference type="PANTHER" id="PTHR10695:SF46">
    <property type="entry name" value="BIFUNCTIONAL COENZYME A SYNTHASE-RELATED"/>
    <property type="match status" value="1"/>
</dbReference>
<keyword evidence="3" id="KW-0808">Transferase</keyword>
<evidence type="ECO:0000256" key="4">
    <source>
        <dbReference type="NCBIfam" id="TIGR00152"/>
    </source>
</evidence>
<dbReference type="NCBIfam" id="TIGR00152">
    <property type="entry name" value="dephospho-CoA kinase"/>
    <property type="match status" value="1"/>
</dbReference>
<keyword evidence="3 5" id="KW-0418">Kinase</keyword>
<dbReference type="GO" id="GO:0005524">
    <property type="term" value="F:ATP binding"/>
    <property type="evidence" value="ECO:0007669"/>
    <property type="project" value="UniProtKB-UniRule"/>
</dbReference>
<dbReference type="Gene3D" id="3.40.50.300">
    <property type="entry name" value="P-loop containing nucleotide triphosphate hydrolases"/>
    <property type="match status" value="1"/>
</dbReference>
<dbReference type="UniPathway" id="UPA00241">
    <property type="reaction ID" value="UER00356"/>
</dbReference>
<evidence type="ECO:0000256" key="2">
    <source>
        <dbReference type="ARBA" id="ARBA00022840"/>
    </source>
</evidence>
<organism evidence="5 6">
    <name type="scientific">Anaerocolumna jejuensis DSM 15929</name>
    <dbReference type="NCBI Taxonomy" id="1121322"/>
    <lineage>
        <taxon>Bacteria</taxon>
        <taxon>Bacillati</taxon>
        <taxon>Bacillota</taxon>
        <taxon>Clostridia</taxon>
        <taxon>Lachnospirales</taxon>
        <taxon>Lachnospiraceae</taxon>
        <taxon>Anaerocolumna</taxon>
    </lineage>
</organism>
<reference evidence="5 6" key="1">
    <citation type="submission" date="2016-11" db="EMBL/GenBank/DDBJ databases">
        <authorList>
            <person name="Jaros S."/>
            <person name="Januszkiewicz K."/>
            <person name="Wedrychowicz H."/>
        </authorList>
    </citation>
    <scope>NUCLEOTIDE SEQUENCE [LARGE SCALE GENOMIC DNA]</scope>
    <source>
        <strain evidence="5 6">DSM 15929</strain>
    </source>
</reference>
<dbReference type="GO" id="GO:0015937">
    <property type="term" value="P:coenzyme A biosynthetic process"/>
    <property type="evidence" value="ECO:0007669"/>
    <property type="project" value="UniProtKB-UniRule"/>
</dbReference>
<keyword evidence="2 3" id="KW-0067">ATP-binding</keyword>
<keyword evidence="3" id="KW-0963">Cytoplasm</keyword>
<keyword evidence="6" id="KW-1185">Reference proteome</keyword>
<name>A0A1M6NC94_9FIRM</name>
<keyword evidence="3" id="KW-0173">Coenzyme A biosynthesis</keyword>
<dbReference type="Pfam" id="PF01121">
    <property type="entry name" value="CoaE"/>
    <property type="match status" value="1"/>
</dbReference>
<dbReference type="EC" id="2.7.1.24" evidence="3 4"/>
<comment type="similarity">
    <text evidence="3">Belongs to the CoaE family.</text>
</comment>
<dbReference type="GO" id="GO:0005737">
    <property type="term" value="C:cytoplasm"/>
    <property type="evidence" value="ECO:0007669"/>
    <property type="project" value="UniProtKB-SubCell"/>
</dbReference>
<dbReference type="InterPro" id="IPR001977">
    <property type="entry name" value="Depp_CoAkinase"/>
</dbReference>
<keyword evidence="1 3" id="KW-0547">Nucleotide-binding</keyword>
<evidence type="ECO:0000256" key="3">
    <source>
        <dbReference type="HAMAP-Rule" id="MF_00376"/>
    </source>
</evidence>
<proteinExistence type="inferred from homology"/>
<comment type="catalytic activity">
    <reaction evidence="3">
        <text>3'-dephospho-CoA + ATP = ADP + CoA + H(+)</text>
        <dbReference type="Rhea" id="RHEA:18245"/>
        <dbReference type="ChEBI" id="CHEBI:15378"/>
        <dbReference type="ChEBI" id="CHEBI:30616"/>
        <dbReference type="ChEBI" id="CHEBI:57287"/>
        <dbReference type="ChEBI" id="CHEBI:57328"/>
        <dbReference type="ChEBI" id="CHEBI:456216"/>
        <dbReference type="EC" id="2.7.1.24"/>
    </reaction>
</comment>
<sequence>MKQNNGIKVIGLTGGIGSGKSEAAEILAGTYGALLLNMDRIAHELMTEGGVSYRLIVEYFGRDILNDDKNIDRGKLGKEVYQNAEKLKILNSFTHPYVLDYVRNRIKEVKEKNSYPFICVETALPREAALKDFCDEIWYVSTNKQVREERLKNSRNFNRTKFEQVLINQLSEEEYEAASTHILTNNGTLEGLKAQVEKLLNGENRK</sequence>